<protein>
    <recommendedName>
        <fullName evidence="4">DDE-1 domain-containing protein</fullName>
    </recommendedName>
</protein>
<evidence type="ECO:0008006" key="4">
    <source>
        <dbReference type="Google" id="ProtNLM"/>
    </source>
</evidence>
<dbReference type="EMBL" id="JAIWYP010000010">
    <property type="protein sequence ID" value="KAH3753766.1"/>
    <property type="molecule type" value="Genomic_DNA"/>
</dbReference>
<dbReference type="EMBL" id="JAIWYP010000005">
    <property type="protein sequence ID" value="KAH3817528.1"/>
    <property type="molecule type" value="Genomic_DNA"/>
</dbReference>
<keyword evidence="3" id="KW-1185">Reference proteome</keyword>
<sequence length="79" mass="8676">MKGTSSGASGVRSDSGRPNGDVFLEYLKMHLLEHVPARGPQQSVLIIYDGHAFHVNQELIGWASKNHSNRTTTMNARIS</sequence>
<dbReference type="Proteomes" id="UP000828390">
    <property type="component" value="Unassembled WGS sequence"/>
</dbReference>
<accession>A0A9D4DS15</accession>
<name>A0A9D4DS15_DREPO</name>
<reference evidence="1" key="2">
    <citation type="submission" date="2020-11" db="EMBL/GenBank/DDBJ databases">
        <authorList>
            <person name="McCartney M.A."/>
            <person name="Auch B."/>
            <person name="Kono T."/>
            <person name="Mallez S."/>
            <person name="Becker A."/>
            <person name="Gohl D.M."/>
            <person name="Silverstein K.A.T."/>
            <person name="Koren S."/>
            <person name="Bechman K.B."/>
            <person name="Herman A."/>
            <person name="Abrahante J.E."/>
            <person name="Garbe J."/>
        </authorList>
    </citation>
    <scope>NUCLEOTIDE SEQUENCE</scope>
    <source>
        <strain evidence="1">Duluth1</strain>
        <tissue evidence="1">Whole animal</tissue>
    </source>
</reference>
<evidence type="ECO:0000313" key="1">
    <source>
        <dbReference type="EMBL" id="KAH3753766.1"/>
    </source>
</evidence>
<evidence type="ECO:0000313" key="3">
    <source>
        <dbReference type="Proteomes" id="UP000828390"/>
    </source>
</evidence>
<proteinExistence type="predicted"/>
<dbReference type="AlphaFoldDB" id="A0A9D4DS15"/>
<comment type="caution">
    <text evidence="1">The sequence shown here is derived from an EMBL/GenBank/DDBJ whole genome shotgun (WGS) entry which is preliminary data.</text>
</comment>
<reference evidence="1" key="1">
    <citation type="journal article" date="2019" name="bioRxiv">
        <title>The Genome of the Zebra Mussel, Dreissena polymorpha: A Resource for Invasive Species Research.</title>
        <authorList>
            <person name="McCartney M.A."/>
            <person name="Auch B."/>
            <person name="Kono T."/>
            <person name="Mallez S."/>
            <person name="Zhang Y."/>
            <person name="Obille A."/>
            <person name="Becker A."/>
            <person name="Abrahante J.E."/>
            <person name="Garbe J."/>
            <person name="Badalamenti J.P."/>
            <person name="Herman A."/>
            <person name="Mangelson H."/>
            <person name="Liachko I."/>
            <person name="Sullivan S."/>
            <person name="Sone E.D."/>
            <person name="Koren S."/>
            <person name="Silverstein K.A.T."/>
            <person name="Beckman K.B."/>
            <person name="Gohl D.M."/>
        </authorList>
    </citation>
    <scope>NUCLEOTIDE SEQUENCE</scope>
    <source>
        <strain evidence="1">Duluth1</strain>
        <tissue evidence="1">Whole animal</tissue>
    </source>
</reference>
<evidence type="ECO:0000313" key="2">
    <source>
        <dbReference type="EMBL" id="KAH3817528.1"/>
    </source>
</evidence>
<gene>
    <name evidence="2" type="ORF">DPMN_119066</name>
    <name evidence="1" type="ORF">DPMN_188416</name>
</gene>
<organism evidence="1 3">
    <name type="scientific">Dreissena polymorpha</name>
    <name type="common">Zebra mussel</name>
    <name type="synonym">Mytilus polymorpha</name>
    <dbReference type="NCBI Taxonomy" id="45954"/>
    <lineage>
        <taxon>Eukaryota</taxon>
        <taxon>Metazoa</taxon>
        <taxon>Spiralia</taxon>
        <taxon>Lophotrochozoa</taxon>
        <taxon>Mollusca</taxon>
        <taxon>Bivalvia</taxon>
        <taxon>Autobranchia</taxon>
        <taxon>Heteroconchia</taxon>
        <taxon>Euheterodonta</taxon>
        <taxon>Imparidentia</taxon>
        <taxon>Neoheterodontei</taxon>
        <taxon>Myida</taxon>
        <taxon>Dreissenoidea</taxon>
        <taxon>Dreissenidae</taxon>
        <taxon>Dreissena</taxon>
    </lineage>
</organism>